<dbReference type="STRING" id="1077348.A0A2G8S1N0"/>
<dbReference type="Proteomes" id="UP000230002">
    <property type="component" value="Unassembled WGS sequence"/>
</dbReference>
<feature type="chain" id="PRO_5013916717" description="RBR-type E3 ubiquitin transferase" evidence="10">
    <location>
        <begin position="25"/>
        <end position="626"/>
    </location>
</feature>
<dbReference type="InterPro" id="IPR031127">
    <property type="entry name" value="E3_UB_ligase_RBR"/>
</dbReference>
<feature type="region of interest" description="Disordered" evidence="9">
    <location>
        <begin position="190"/>
        <end position="213"/>
    </location>
</feature>
<accession>A0A2G8S1N0</accession>
<comment type="caution">
    <text evidence="12">The sequence shown here is derived from an EMBL/GenBank/DDBJ whole genome shotgun (WGS) entry which is preliminary data.</text>
</comment>
<evidence type="ECO:0000256" key="9">
    <source>
        <dbReference type="SAM" id="MobiDB-lite"/>
    </source>
</evidence>
<dbReference type="GO" id="GO:0016567">
    <property type="term" value="P:protein ubiquitination"/>
    <property type="evidence" value="ECO:0007669"/>
    <property type="project" value="InterPro"/>
</dbReference>
<evidence type="ECO:0000256" key="10">
    <source>
        <dbReference type="SAM" id="SignalP"/>
    </source>
</evidence>
<dbReference type="CDD" id="cd22582">
    <property type="entry name" value="BRcat_RBR_unk"/>
    <property type="match status" value="1"/>
</dbReference>
<sequence>MWGCKFHDFLVLLIFLALPESSFSMTEVASNSNTDMLTELLIAKLLEDDMLSMENMRAAEELQFHEALNSSALAAGRFPKKFQPASGTTVVRRTDHDFAMDVLAAEINANKDALMAQALQHAEESNMAAGRQYAQKLAAAEKKSLLDAEFAKRLQQQFDDGEDDDEALRDAESVLGHDAIENIMAADMNEKGKGKAPPQPKGKGSAAPSVKQEGVAAKIHPTCGVCMEPFQATYSPAAAIQSANSSGRMQFGTYLPCPQSHGYCISCLNSYINSKLDPDGSGASNPNAVVFPIRCPECPVNDWPQGIPNEVAERVLTEKGMTLWHTQKLLDSLPKYYCPNPKCSALVQVDEDEDDPQAECPSCDAVICVPCRVVWHDGLTCEEYQDLPLDERSPDDQKALQLAKAQNWRRCPKCLIIVELTIGCNHITCRCKTEFCFKCGALWDVEEGICSRRPSCDLWDENMLLEVRERDRERERQHGGRNHPERAPAVAGAPLPPPPYERVEAIRMGGAYIGALPDVDDLYIGMGGAYIGDPPHGDNDLSWMDDPDILCTRHWFTTNMINSLTCQYCDTRLNSLADLRYHLGHVRWHSVYACCGRFFKRDVDFERHLDSTPLRLGRHVHTFQRN</sequence>
<dbReference type="InterPro" id="IPR002867">
    <property type="entry name" value="IBR_dom"/>
</dbReference>
<dbReference type="SMART" id="SM00647">
    <property type="entry name" value="IBR"/>
    <property type="match status" value="2"/>
</dbReference>
<dbReference type="SUPFAM" id="SSF57850">
    <property type="entry name" value="RING/U-box"/>
    <property type="match status" value="3"/>
</dbReference>
<dbReference type="Gene3D" id="1.20.120.1750">
    <property type="match status" value="1"/>
</dbReference>
<dbReference type="EC" id="2.3.2.31" evidence="2"/>
<keyword evidence="13" id="KW-1185">Reference proteome</keyword>
<evidence type="ECO:0000256" key="2">
    <source>
        <dbReference type="ARBA" id="ARBA00012251"/>
    </source>
</evidence>
<evidence type="ECO:0000256" key="8">
    <source>
        <dbReference type="ARBA" id="ARBA00022833"/>
    </source>
</evidence>
<comment type="catalytic activity">
    <reaction evidence="1">
        <text>[E2 ubiquitin-conjugating enzyme]-S-ubiquitinyl-L-cysteine + [acceptor protein]-L-lysine = [E2 ubiquitin-conjugating enzyme]-L-cysteine + [acceptor protein]-N(6)-ubiquitinyl-L-lysine.</text>
        <dbReference type="EC" id="2.3.2.31"/>
    </reaction>
</comment>
<keyword evidence="7" id="KW-0833">Ubl conjugation pathway</keyword>
<dbReference type="InterPro" id="IPR044066">
    <property type="entry name" value="TRIAD_supradom"/>
</dbReference>
<feature type="compositionally biased region" description="Basic and acidic residues" evidence="9">
    <location>
        <begin position="471"/>
        <end position="486"/>
    </location>
</feature>
<evidence type="ECO:0000256" key="6">
    <source>
        <dbReference type="ARBA" id="ARBA00022771"/>
    </source>
</evidence>
<dbReference type="EMBL" id="AYKW01000034">
    <property type="protein sequence ID" value="PIL27679.1"/>
    <property type="molecule type" value="Genomic_DNA"/>
</dbReference>
<keyword evidence="8" id="KW-0862">Zinc</keyword>
<evidence type="ECO:0000259" key="11">
    <source>
        <dbReference type="PROSITE" id="PS51873"/>
    </source>
</evidence>
<feature type="signal peptide" evidence="10">
    <location>
        <begin position="1"/>
        <end position="24"/>
    </location>
</feature>
<dbReference type="GO" id="GO:0008270">
    <property type="term" value="F:zinc ion binding"/>
    <property type="evidence" value="ECO:0007669"/>
    <property type="project" value="UniProtKB-KW"/>
</dbReference>
<keyword evidence="6" id="KW-0863">Zinc-finger</keyword>
<reference evidence="12 13" key="1">
    <citation type="journal article" date="2015" name="Sci. Rep.">
        <title>Chromosome-level genome map provides insights into diverse defense mechanisms in the medicinal fungus Ganoderma sinense.</title>
        <authorList>
            <person name="Zhu Y."/>
            <person name="Xu J."/>
            <person name="Sun C."/>
            <person name="Zhou S."/>
            <person name="Xu H."/>
            <person name="Nelson D.R."/>
            <person name="Qian J."/>
            <person name="Song J."/>
            <person name="Luo H."/>
            <person name="Xiang L."/>
            <person name="Li Y."/>
            <person name="Xu Z."/>
            <person name="Ji A."/>
            <person name="Wang L."/>
            <person name="Lu S."/>
            <person name="Hayward A."/>
            <person name="Sun W."/>
            <person name="Li X."/>
            <person name="Schwartz D.C."/>
            <person name="Wang Y."/>
            <person name="Chen S."/>
        </authorList>
    </citation>
    <scope>NUCLEOTIDE SEQUENCE [LARGE SCALE GENOMIC DNA]</scope>
    <source>
        <strain evidence="12 13">ZZ0214-1</strain>
    </source>
</reference>
<dbReference type="AlphaFoldDB" id="A0A2G8S1N0"/>
<dbReference type="GO" id="GO:0061630">
    <property type="term" value="F:ubiquitin protein ligase activity"/>
    <property type="evidence" value="ECO:0007669"/>
    <property type="project" value="UniProtKB-EC"/>
</dbReference>
<dbReference type="CDD" id="cd22584">
    <property type="entry name" value="Rcat_RBR_unk"/>
    <property type="match status" value="1"/>
</dbReference>
<evidence type="ECO:0000256" key="4">
    <source>
        <dbReference type="ARBA" id="ARBA00022723"/>
    </source>
</evidence>
<evidence type="ECO:0000256" key="1">
    <source>
        <dbReference type="ARBA" id="ARBA00001798"/>
    </source>
</evidence>
<keyword evidence="4" id="KW-0479">Metal-binding</keyword>
<dbReference type="PANTHER" id="PTHR11685">
    <property type="entry name" value="RBR FAMILY RING FINGER AND IBR DOMAIN-CONTAINING"/>
    <property type="match status" value="1"/>
</dbReference>
<evidence type="ECO:0000256" key="7">
    <source>
        <dbReference type="ARBA" id="ARBA00022786"/>
    </source>
</evidence>
<evidence type="ECO:0000256" key="3">
    <source>
        <dbReference type="ARBA" id="ARBA00022679"/>
    </source>
</evidence>
<keyword evidence="3" id="KW-0808">Transferase</keyword>
<keyword evidence="10" id="KW-0732">Signal</keyword>
<keyword evidence="5" id="KW-0677">Repeat</keyword>
<dbReference type="Pfam" id="PF01485">
    <property type="entry name" value="IBR"/>
    <property type="match status" value="2"/>
</dbReference>
<evidence type="ECO:0000256" key="5">
    <source>
        <dbReference type="ARBA" id="ARBA00022737"/>
    </source>
</evidence>
<proteinExistence type="predicted"/>
<evidence type="ECO:0000313" key="13">
    <source>
        <dbReference type="Proteomes" id="UP000230002"/>
    </source>
</evidence>
<organism evidence="12 13">
    <name type="scientific">Ganoderma sinense ZZ0214-1</name>
    <dbReference type="NCBI Taxonomy" id="1077348"/>
    <lineage>
        <taxon>Eukaryota</taxon>
        <taxon>Fungi</taxon>
        <taxon>Dikarya</taxon>
        <taxon>Basidiomycota</taxon>
        <taxon>Agaricomycotina</taxon>
        <taxon>Agaricomycetes</taxon>
        <taxon>Polyporales</taxon>
        <taxon>Polyporaceae</taxon>
        <taxon>Ganoderma</taxon>
    </lineage>
</organism>
<dbReference type="PROSITE" id="PS51873">
    <property type="entry name" value="TRIAD"/>
    <property type="match status" value="1"/>
</dbReference>
<gene>
    <name evidence="12" type="ORF">GSI_10831</name>
</gene>
<feature type="region of interest" description="Disordered" evidence="9">
    <location>
        <begin position="471"/>
        <end position="495"/>
    </location>
</feature>
<name>A0A2G8S1N0_9APHY</name>
<evidence type="ECO:0000313" key="12">
    <source>
        <dbReference type="EMBL" id="PIL27679.1"/>
    </source>
</evidence>
<feature type="domain" description="RING-type" evidence="11">
    <location>
        <begin position="219"/>
        <end position="460"/>
    </location>
</feature>
<dbReference type="OrthoDB" id="9977870at2759"/>
<protein>
    <recommendedName>
        <fullName evidence="2">RBR-type E3 ubiquitin transferase</fullName>
        <ecNumber evidence="2">2.3.2.31</ecNumber>
    </recommendedName>
</protein>